<keyword evidence="5" id="KW-0687">Ribonucleoprotein</keyword>
<comment type="similarity">
    <text evidence="2">Belongs to the mitochondrion-specific ribosomal protein mS23 family.</text>
</comment>
<evidence type="ECO:0000313" key="8">
    <source>
        <dbReference type="EMBL" id="GLD52956.1"/>
    </source>
</evidence>
<dbReference type="GO" id="GO:0005840">
    <property type="term" value="C:ribosome"/>
    <property type="evidence" value="ECO:0007669"/>
    <property type="project" value="UniProtKB-KW"/>
</dbReference>
<evidence type="ECO:0000256" key="3">
    <source>
        <dbReference type="ARBA" id="ARBA00022980"/>
    </source>
</evidence>
<keyword evidence="3 8" id="KW-0689">Ribosomal protein</keyword>
<evidence type="ECO:0000256" key="4">
    <source>
        <dbReference type="ARBA" id="ARBA00023128"/>
    </source>
</evidence>
<dbReference type="GO" id="GO:0003735">
    <property type="term" value="F:structural constituent of ribosome"/>
    <property type="evidence" value="ECO:0007669"/>
    <property type="project" value="InterPro"/>
</dbReference>
<proteinExistence type="inferred from homology"/>
<dbReference type="InterPro" id="IPR059242">
    <property type="entry name" value="mS23_dom"/>
</dbReference>
<comment type="caution">
    <text evidence="8">The sequence shown here is derived from an EMBL/GenBank/DDBJ whole genome shotgun (WGS) entry which is preliminary data.</text>
</comment>
<gene>
    <name evidence="8" type="ORF">AKAME5_000577900</name>
</gene>
<dbReference type="PANTHER" id="PTHR15925">
    <property type="entry name" value="MITOCHONDRIAL RIBOSOMAL PROTEIN S23"/>
    <property type="match status" value="1"/>
</dbReference>
<dbReference type="InterPro" id="IPR019520">
    <property type="entry name" value="Ribosomal_mS23_met"/>
</dbReference>
<evidence type="ECO:0000256" key="1">
    <source>
        <dbReference type="ARBA" id="ARBA00004173"/>
    </source>
</evidence>
<dbReference type="Proteomes" id="UP001279410">
    <property type="component" value="Unassembled WGS sequence"/>
</dbReference>
<dbReference type="InterPro" id="IPR023611">
    <property type="entry name" value="mS23_dom_met"/>
</dbReference>
<evidence type="ECO:0000256" key="5">
    <source>
        <dbReference type="ARBA" id="ARBA00023274"/>
    </source>
</evidence>
<comment type="subcellular location">
    <subcellularLocation>
        <location evidence="1">Mitochondrion</location>
    </subcellularLocation>
</comment>
<feature type="domain" description="Small ribosomal subunit protein mS23 conserved" evidence="7">
    <location>
        <begin position="19"/>
        <end position="149"/>
    </location>
</feature>
<dbReference type="EMBL" id="BRZM01000015">
    <property type="protein sequence ID" value="GLD52956.1"/>
    <property type="molecule type" value="Genomic_DNA"/>
</dbReference>
<dbReference type="CDD" id="cd23701">
    <property type="entry name" value="At1g26750"/>
    <property type="match status" value="1"/>
</dbReference>
<dbReference type="GO" id="GO:0005739">
    <property type="term" value="C:mitochondrion"/>
    <property type="evidence" value="ECO:0007669"/>
    <property type="project" value="InterPro"/>
</dbReference>
<keyword evidence="4" id="KW-0496">Mitochondrion</keyword>
<evidence type="ECO:0000256" key="6">
    <source>
        <dbReference type="ARBA" id="ARBA00035137"/>
    </source>
</evidence>
<reference evidence="8" key="1">
    <citation type="submission" date="2022-08" db="EMBL/GenBank/DDBJ databases">
        <title>Genome sequencing of akame (Lates japonicus).</title>
        <authorList>
            <person name="Hashiguchi Y."/>
            <person name="Takahashi H."/>
        </authorList>
    </citation>
    <scope>NUCLEOTIDE SEQUENCE</scope>
    <source>
        <strain evidence="8">Kochi</strain>
    </source>
</reference>
<dbReference type="Pfam" id="PF10484">
    <property type="entry name" value="MRP-S23"/>
    <property type="match status" value="1"/>
</dbReference>
<accession>A0AAD3MG77</accession>
<organism evidence="8 9">
    <name type="scientific">Lates japonicus</name>
    <name type="common">Japanese lates</name>
    <dbReference type="NCBI Taxonomy" id="270547"/>
    <lineage>
        <taxon>Eukaryota</taxon>
        <taxon>Metazoa</taxon>
        <taxon>Chordata</taxon>
        <taxon>Craniata</taxon>
        <taxon>Vertebrata</taxon>
        <taxon>Euteleostomi</taxon>
        <taxon>Actinopterygii</taxon>
        <taxon>Neopterygii</taxon>
        <taxon>Teleostei</taxon>
        <taxon>Neoteleostei</taxon>
        <taxon>Acanthomorphata</taxon>
        <taxon>Carangaria</taxon>
        <taxon>Carangaria incertae sedis</taxon>
        <taxon>Centropomidae</taxon>
        <taxon>Lates</taxon>
    </lineage>
</organism>
<sequence length="228" mass="25816">MSCIGVGTNSLTSVDENMAGSRLERFGTVFIRVRDLMRSGVIKPTEKPIWYDVYQTFPPKREPLYVKPHTRLGTKKQDNVPEIFYREDEVRAKFYEQYVAGSRPIDLSKSDFVSTCQRFVDKYTELKRHSKLNDSALFEETGKALLAEGIVLRRRGAPGSAKPRDPLLDLKLTDMLAEQQAAVMDISRKCVYCNHQVMTWLSGTSANTKNCSLDCLNASFMSPTLMAL</sequence>
<dbReference type="AlphaFoldDB" id="A0AAD3MG77"/>
<dbReference type="PANTHER" id="PTHR15925:SF2">
    <property type="entry name" value="SMALL RIBOSOMAL SUBUNIT PROTEIN MS23"/>
    <property type="match status" value="1"/>
</dbReference>
<protein>
    <recommendedName>
        <fullName evidence="6">Small ribosomal subunit protein mS23</fullName>
    </recommendedName>
</protein>
<keyword evidence="9" id="KW-1185">Reference proteome</keyword>
<evidence type="ECO:0000313" key="9">
    <source>
        <dbReference type="Proteomes" id="UP001279410"/>
    </source>
</evidence>
<name>A0AAD3MG77_LATJO</name>
<evidence type="ECO:0000256" key="2">
    <source>
        <dbReference type="ARBA" id="ARBA00009864"/>
    </source>
</evidence>
<dbReference type="GO" id="GO:0006412">
    <property type="term" value="P:translation"/>
    <property type="evidence" value="ECO:0007669"/>
    <property type="project" value="InterPro"/>
</dbReference>
<evidence type="ECO:0000259" key="7">
    <source>
        <dbReference type="Pfam" id="PF10484"/>
    </source>
</evidence>